<gene>
    <name evidence="2" type="ORF">HPB51_000522</name>
</gene>
<protein>
    <submittedName>
        <fullName evidence="2">Uncharacterized protein</fullName>
    </submittedName>
</protein>
<feature type="region of interest" description="Disordered" evidence="1">
    <location>
        <begin position="263"/>
        <end position="322"/>
    </location>
</feature>
<evidence type="ECO:0000256" key="1">
    <source>
        <dbReference type="SAM" id="MobiDB-lite"/>
    </source>
</evidence>
<sequence length="372" mass="41062">MPHEAMVEGEQISKEEAESNGWITAHRKRNAYKTRFKHETHSARQSGAHVGSAKDSQLRKVAAASRLPRLPTSHFRVVVRPRGGLDVRTCSQLKVTQAILMAARLPPAAAEQDIVCATAMQNIFVINTPSKSNAIAYYKVQEILLADKKHSISACITPPGNTCRGVVRGIDTNLAEAALQSLFVTPRNPMVLGVRRIKENPTVIALFNGMKVPNYVHCGPNMLHCTLYKRQTDTCRKCSRIGHRHDVCPRPTEKIPSFYVVRRRRRKRRKGGHKTKNATSNAGDREIAAPTKTPAAAAPRNAATERSRSSRGGFNSQPTWADKVGGTEEDWLQLIAISAKNQQLRAVQRAREVAESFNLPVPLWAGPPDGTP</sequence>
<dbReference type="Proteomes" id="UP000821866">
    <property type="component" value="Unassembled WGS sequence"/>
</dbReference>
<dbReference type="VEuPathDB" id="VectorBase:LOC119161888"/>
<proteinExistence type="predicted"/>
<feature type="region of interest" description="Disordered" evidence="1">
    <location>
        <begin position="1"/>
        <end position="25"/>
    </location>
</feature>
<organism evidence="2 3">
    <name type="scientific">Rhipicephalus microplus</name>
    <name type="common">Cattle tick</name>
    <name type="synonym">Boophilus microplus</name>
    <dbReference type="NCBI Taxonomy" id="6941"/>
    <lineage>
        <taxon>Eukaryota</taxon>
        <taxon>Metazoa</taxon>
        <taxon>Ecdysozoa</taxon>
        <taxon>Arthropoda</taxon>
        <taxon>Chelicerata</taxon>
        <taxon>Arachnida</taxon>
        <taxon>Acari</taxon>
        <taxon>Parasitiformes</taxon>
        <taxon>Ixodida</taxon>
        <taxon>Ixodoidea</taxon>
        <taxon>Ixodidae</taxon>
        <taxon>Rhipicephalinae</taxon>
        <taxon>Rhipicephalus</taxon>
        <taxon>Boophilus</taxon>
    </lineage>
</organism>
<feature type="compositionally biased region" description="Polar residues" evidence="1">
    <location>
        <begin position="310"/>
        <end position="319"/>
    </location>
</feature>
<accession>A0A9J6DRF0</accession>
<feature type="compositionally biased region" description="Basic residues" evidence="1">
    <location>
        <begin position="263"/>
        <end position="276"/>
    </location>
</feature>
<feature type="compositionally biased region" description="Basic and acidic residues" evidence="1">
    <location>
        <begin position="1"/>
        <end position="17"/>
    </location>
</feature>
<reference evidence="2" key="1">
    <citation type="journal article" date="2020" name="Cell">
        <title>Large-Scale Comparative Analyses of Tick Genomes Elucidate Their Genetic Diversity and Vector Capacities.</title>
        <authorList>
            <consortium name="Tick Genome and Microbiome Consortium (TIGMIC)"/>
            <person name="Jia N."/>
            <person name="Wang J."/>
            <person name="Shi W."/>
            <person name="Du L."/>
            <person name="Sun Y."/>
            <person name="Zhan W."/>
            <person name="Jiang J.F."/>
            <person name="Wang Q."/>
            <person name="Zhang B."/>
            <person name="Ji P."/>
            <person name="Bell-Sakyi L."/>
            <person name="Cui X.M."/>
            <person name="Yuan T.T."/>
            <person name="Jiang B.G."/>
            <person name="Yang W.F."/>
            <person name="Lam T.T."/>
            <person name="Chang Q.C."/>
            <person name="Ding S.J."/>
            <person name="Wang X.J."/>
            <person name="Zhu J.G."/>
            <person name="Ruan X.D."/>
            <person name="Zhao L."/>
            <person name="Wei J.T."/>
            <person name="Ye R.Z."/>
            <person name="Que T.C."/>
            <person name="Du C.H."/>
            <person name="Zhou Y.H."/>
            <person name="Cheng J.X."/>
            <person name="Dai P.F."/>
            <person name="Guo W.B."/>
            <person name="Han X.H."/>
            <person name="Huang E.J."/>
            <person name="Li L.F."/>
            <person name="Wei W."/>
            <person name="Gao Y.C."/>
            <person name="Liu J.Z."/>
            <person name="Shao H.Z."/>
            <person name="Wang X."/>
            <person name="Wang C.C."/>
            <person name="Yang T.C."/>
            <person name="Huo Q.B."/>
            <person name="Li W."/>
            <person name="Chen H.Y."/>
            <person name="Chen S.E."/>
            <person name="Zhou L.G."/>
            <person name="Ni X.B."/>
            <person name="Tian J.H."/>
            <person name="Sheng Y."/>
            <person name="Liu T."/>
            <person name="Pan Y.S."/>
            <person name="Xia L.Y."/>
            <person name="Li J."/>
            <person name="Zhao F."/>
            <person name="Cao W.C."/>
        </authorList>
    </citation>
    <scope>NUCLEOTIDE SEQUENCE</scope>
    <source>
        <strain evidence="2">Rmic-2018</strain>
    </source>
</reference>
<dbReference type="AlphaFoldDB" id="A0A9J6DRF0"/>
<name>A0A9J6DRF0_RHIMP</name>
<evidence type="ECO:0000313" key="2">
    <source>
        <dbReference type="EMBL" id="KAH8024691.1"/>
    </source>
</evidence>
<evidence type="ECO:0000313" key="3">
    <source>
        <dbReference type="Proteomes" id="UP000821866"/>
    </source>
</evidence>
<keyword evidence="3" id="KW-1185">Reference proteome</keyword>
<reference evidence="2" key="2">
    <citation type="submission" date="2021-09" db="EMBL/GenBank/DDBJ databases">
        <authorList>
            <person name="Jia N."/>
            <person name="Wang J."/>
            <person name="Shi W."/>
            <person name="Du L."/>
            <person name="Sun Y."/>
            <person name="Zhan W."/>
            <person name="Jiang J."/>
            <person name="Wang Q."/>
            <person name="Zhang B."/>
            <person name="Ji P."/>
            <person name="Sakyi L.B."/>
            <person name="Cui X."/>
            <person name="Yuan T."/>
            <person name="Jiang B."/>
            <person name="Yang W."/>
            <person name="Lam T.T.-Y."/>
            <person name="Chang Q."/>
            <person name="Ding S."/>
            <person name="Wang X."/>
            <person name="Zhu J."/>
            <person name="Ruan X."/>
            <person name="Zhao L."/>
            <person name="Wei J."/>
            <person name="Que T."/>
            <person name="Du C."/>
            <person name="Cheng J."/>
            <person name="Dai P."/>
            <person name="Han X."/>
            <person name="Huang E."/>
            <person name="Gao Y."/>
            <person name="Liu J."/>
            <person name="Shao H."/>
            <person name="Ye R."/>
            <person name="Li L."/>
            <person name="Wei W."/>
            <person name="Wang X."/>
            <person name="Wang C."/>
            <person name="Huo Q."/>
            <person name="Li W."/>
            <person name="Guo W."/>
            <person name="Chen H."/>
            <person name="Chen S."/>
            <person name="Zhou L."/>
            <person name="Zhou L."/>
            <person name="Ni X."/>
            <person name="Tian J."/>
            <person name="Zhou Y."/>
            <person name="Sheng Y."/>
            <person name="Liu T."/>
            <person name="Pan Y."/>
            <person name="Xia L."/>
            <person name="Li J."/>
            <person name="Zhao F."/>
            <person name="Cao W."/>
        </authorList>
    </citation>
    <scope>NUCLEOTIDE SEQUENCE</scope>
    <source>
        <strain evidence="2">Rmic-2018</strain>
        <tissue evidence="2">Larvae</tissue>
    </source>
</reference>
<comment type="caution">
    <text evidence="2">The sequence shown here is derived from an EMBL/GenBank/DDBJ whole genome shotgun (WGS) entry which is preliminary data.</text>
</comment>
<feature type="compositionally biased region" description="Low complexity" evidence="1">
    <location>
        <begin position="288"/>
        <end position="302"/>
    </location>
</feature>
<dbReference type="EMBL" id="JABSTU010000007">
    <property type="protein sequence ID" value="KAH8024691.1"/>
    <property type="molecule type" value="Genomic_DNA"/>
</dbReference>